<reference evidence="4 5" key="2">
    <citation type="journal article" date="2011" name="Stand. Genomic Sci.">
        <title>Complete genome sequence of Bacteroides helcogenes type strain (P 36-108).</title>
        <authorList>
            <person name="Pati A."/>
            <person name="Gronow S."/>
            <person name="Zeytun A."/>
            <person name="Lapidus A."/>
            <person name="Nolan M."/>
            <person name="Hammon N."/>
            <person name="Deshpande S."/>
            <person name="Cheng J.F."/>
            <person name="Tapia R."/>
            <person name="Han C."/>
            <person name="Goodwin L."/>
            <person name="Pitluck S."/>
            <person name="Liolios K."/>
            <person name="Pagani I."/>
            <person name="Ivanova N."/>
            <person name="Mavromatis K."/>
            <person name="Chen A."/>
            <person name="Palaniappan K."/>
            <person name="Land M."/>
            <person name="Hauser L."/>
            <person name="Chang Y.J."/>
            <person name="Jeffries C.D."/>
            <person name="Detter J.C."/>
            <person name="Brambilla E."/>
            <person name="Rohde M."/>
            <person name="Goker M."/>
            <person name="Woyke T."/>
            <person name="Bristow J."/>
            <person name="Eisen J.A."/>
            <person name="Markowitz V."/>
            <person name="Hugenholtz P."/>
            <person name="Kyrpides N.C."/>
            <person name="Klenk H.P."/>
            <person name="Lucas S."/>
        </authorList>
    </citation>
    <scope>NUCLEOTIDE SEQUENCE [LARGE SCALE GENOMIC DNA]</scope>
    <source>
        <strain evidence="5">ATCC 35417 / DSM 20613 / JCM 6297 / CCUG 15421 / P 36-108</strain>
    </source>
</reference>
<dbReference type="HOGENOM" id="CLU_701774_0_0_10"/>
<keyword evidence="3" id="KW-0732">Signal</keyword>
<dbReference type="PATRIC" id="fig|693979.3.peg.937"/>
<dbReference type="PANTHER" id="PTHR30203:SF24">
    <property type="entry name" value="BLR4935 PROTEIN"/>
    <property type="match status" value="1"/>
</dbReference>
<proteinExistence type="inferred from homology"/>
<keyword evidence="2" id="KW-0175">Coiled coil</keyword>
<evidence type="ECO:0000313" key="4">
    <source>
        <dbReference type="EMBL" id="ADV42897.1"/>
    </source>
</evidence>
<dbReference type="eggNOG" id="COG1538">
    <property type="taxonomic scope" value="Bacteria"/>
</dbReference>
<comment type="similarity">
    <text evidence="1">Belongs to the outer membrane factor (OMF) (TC 1.B.17) family.</text>
</comment>
<dbReference type="Pfam" id="PF02321">
    <property type="entry name" value="OEP"/>
    <property type="match status" value="1"/>
</dbReference>
<protein>
    <submittedName>
        <fullName evidence="4">Outer membrane efflux protein</fullName>
    </submittedName>
</protein>
<dbReference type="PANTHER" id="PTHR30203">
    <property type="entry name" value="OUTER MEMBRANE CATION EFFLUX PROTEIN"/>
    <property type="match status" value="1"/>
</dbReference>
<feature type="signal peptide" evidence="3">
    <location>
        <begin position="1"/>
        <end position="19"/>
    </location>
</feature>
<dbReference type="GO" id="GO:0015562">
    <property type="term" value="F:efflux transmembrane transporter activity"/>
    <property type="evidence" value="ECO:0007669"/>
    <property type="project" value="InterPro"/>
</dbReference>
<evidence type="ECO:0000256" key="3">
    <source>
        <dbReference type="SAM" id="SignalP"/>
    </source>
</evidence>
<feature type="chain" id="PRO_5003211428" evidence="3">
    <location>
        <begin position="20"/>
        <end position="392"/>
    </location>
</feature>
<feature type="coiled-coil region" evidence="2">
    <location>
        <begin position="166"/>
        <end position="193"/>
    </location>
</feature>
<keyword evidence="5" id="KW-1185">Reference proteome</keyword>
<accession>E6SPZ2</accession>
<dbReference type="EMBL" id="CP002352">
    <property type="protein sequence ID" value="ADV42897.1"/>
    <property type="molecule type" value="Genomic_DNA"/>
</dbReference>
<gene>
    <name evidence="4" type="ordered locus">Bache_0880</name>
</gene>
<sequence length="392" mass="43833">MKKILIIIMAVIAISPLFAQNNISEVLSAVEQNNTTLKALRETANSNKLGNKTGIFLSAPEIGFNYLWGNPSSIGSRKDINIKQSFDIATISGMKNRLADQQNDRVEWQYQADRMNILLEAKQYLLDLIYYNGLLKELMIRKSHAESIASSQKKRLDKGEGNVLEYNNVRLNLSKIEAEIQRIETERNATASQLTRLNGGVIVSVENDDFESLSLPTDFNSWYSVAESKNPVLAYVKSDIELNKKQLSLNKAMNLPSFSIGYMSEKTMGQRYQGVSVGVSIPLWSNKNKVKQAKAAVVAAEARRADATTQFYNQLEILYQRAAGLQEAAKTYRRSLLDANNSQLLKKALDAGEISVLDYMIQAGLYYDSVDKALAAERDYQKAFAELSAVEL</sequence>
<dbReference type="InterPro" id="IPR010131">
    <property type="entry name" value="MdtP/NodT-like"/>
</dbReference>
<name>E6SPZ2_BACT6</name>
<dbReference type="RefSeq" id="WP_013546510.1">
    <property type="nucleotide sequence ID" value="NC_014933.1"/>
</dbReference>
<dbReference type="STRING" id="693979.Bache_0880"/>
<evidence type="ECO:0000256" key="2">
    <source>
        <dbReference type="SAM" id="Coils"/>
    </source>
</evidence>
<reference key="1">
    <citation type="submission" date="2010-11" db="EMBL/GenBank/DDBJ databases">
        <title>The complete genome of Bacteroides helcogenes P 36-108.</title>
        <authorList>
            <consortium name="US DOE Joint Genome Institute (JGI-PGF)"/>
            <person name="Lucas S."/>
            <person name="Copeland A."/>
            <person name="Lapidus A."/>
            <person name="Bruce D."/>
            <person name="Goodwin L."/>
            <person name="Pitluck S."/>
            <person name="Kyrpides N."/>
            <person name="Mavromatis K."/>
            <person name="Ivanova N."/>
            <person name="Zeytun A."/>
            <person name="Brettin T."/>
            <person name="Detter J.C."/>
            <person name="Tapia R."/>
            <person name="Han C."/>
            <person name="Land M."/>
            <person name="Hauser L."/>
            <person name="Markowitz V."/>
            <person name="Cheng J.-F."/>
            <person name="Hugenholtz P."/>
            <person name="Woyke T."/>
            <person name="Wu D."/>
            <person name="Gronow S."/>
            <person name="Wellnitz S."/>
            <person name="Brambilla E."/>
            <person name="Klenk H.-P."/>
            <person name="Eisen J.A."/>
        </authorList>
    </citation>
    <scope>NUCLEOTIDE SEQUENCE</scope>
    <source>
        <strain>P 36-108</strain>
    </source>
</reference>
<dbReference type="OrthoDB" id="712316at2"/>
<dbReference type="SUPFAM" id="SSF56954">
    <property type="entry name" value="Outer membrane efflux proteins (OEP)"/>
    <property type="match status" value="1"/>
</dbReference>
<dbReference type="AlphaFoldDB" id="E6SPZ2"/>
<dbReference type="InterPro" id="IPR003423">
    <property type="entry name" value="OMP_efflux"/>
</dbReference>
<evidence type="ECO:0000256" key="1">
    <source>
        <dbReference type="ARBA" id="ARBA00007613"/>
    </source>
</evidence>
<organism evidence="4 5">
    <name type="scientific">Bacteroides helcogenes (strain ATCC 35417 / DSM 20613 / JCM 6297 / CCUG 15421 / P 36-108)</name>
    <dbReference type="NCBI Taxonomy" id="693979"/>
    <lineage>
        <taxon>Bacteria</taxon>
        <taxon>Pseudomonadati</taxon>
        <taxon>Bacteroidota</taxon>
        <taxon>Bacteroidia</taxon>
        <taxon>Bacteroidales</taxon>
        <taxon>Bacteroidaceae</taxon>
        <taxon>Bacteroides</taxon>
    </lineage>
</organism>
<dbReference type="Gene3D" id="1.20.1600.10">
    <property type="entry name" value="Outer membrane efflux proteins (OEP)"/>
    <property type="match status" value="1"/>
</dbReference>
<evidence type="ECO:0000313" key="5">
    <source>
        <dbReference type="Proteomes" id="UP000008630"/>
    </source>
</evidence>
<dbReference type="Proteomes" id="UP000008630">
    <property type="component" value="Chromosome"/>
</dbReference>
<dbReference type="KEGG" id="bhl:Bache_0880"/>